<evidence type="ECO:0000313" key="1">
    <source>
        <dbReference type="EMBL" id="KAF3570089.1"/>
    </source>
</evidence>
<comment type="caution">
    <text evidence="1">The sequence shown here is derived from an EMBL/GenBank/DDBJ whole genome shotgun (WGS) entry which is preliminary data.</text>
</comment>
<reference evidence="1" key="1">
    <citation type="submission" date="2019-12" db="EMBL/GenBank/DDBJ databases">
        <title>Genome sequencing and annotation of Brassica cretica.</title>
        <authorList>
            <person name="Studholme D.J."/>
            <person name="Sarris P."/>
        </authorList>
    </citation>
    <scope>NUCLEOTIDE SEQUENCE</scope>
    <source>
        <strain evidence="1">PFS-109/04</strain>
        <tissue evidence="1">Leaf</tissue>
    </source>
</reference>
<sequence length="234" mass="26361">MGNCIPTLRCKHGNKVRDVWLDETATENTKDRPRETVGKKTGTRRCIKITLTRKQLEMLLKNAEGVSFKLPETCGSGERKWKPSLQTILEVFGLQRCWIKEIEFLFVMVAVVISIGVRLWRLVCWSDLVRDVWPLVSSPEDDGSSSGCTERIMLVGLLLLCSWCVVISKTCGELILIGGSATGEVVLLLVLSGCEVALDSRDEPIQSPIAYLFWIWRWLCIDGFYCNQDGLVFS</sequence>
<dbReference type="EMBL" id="QGKX02000095">
    <property type="protein sequence ID" value="KAF3570089.1"/>
    <property type="molecule type" value="Genomic_DNA"/>
</dbReference>
<dbReference type="AlphaFoldDB" id="A0A8S9RBE1"/>
<protein>
    <submittedName>
        <fullName evidence="1">Uncharacterized protein</fullName>
    </submittedName>
</protein>
<name>A0A8S9RBE1_BRACR</name>
<proteinExistence type="predicted"/>
<gene>
    <name evidence="1" type="ORF">F2Q69_00060087</name>
</gene>
<dbReference type="Proteomes" id="UP000712600">
    <property type="component" value="Unassembled WGS sequence"/>
</dbReference>
<organism evidence="1 2">
    <name type="scientific">Brassica cretica</name>
    <name type="common">Mustard</name>
    <dbReference type="NCBI Taxonomy" id="69181"/>
    <lineage>
        <taxon>Eukaryota</taxon>
        <taxon>Viridiplantae</taxon>
        <taxon>Streptophyta</taxon>
        <taxon>Embryophyta</taxon>
        <taxon>Tracheophyta</taxon>
        <taxon>Spermatophyta</taxon>
        <taxon>Magnoliopsida</taxon>
        <taxon>eudicotyledons</taxon>
        <taxon>Gunneridae</taxon>
        <taxon>Pentapetalae</taxon>
        <taxon>rosids</taxon>
        <taxon>malvids</taxon>
        <taxon>Brassicales</taxon>
        <taxon>Brassicaceae</taxon>
        <taxon>Brassiceae</taxon>
        <taxon>Brassica</taxon>
    </lineage>
</organism>
<accession>A0A8S9RBE1</accession>
<evidence type="ECO:0000313" key="2">
    <source>
        <dbReference type="Proteomes" id="UP000712600"/>
    </source>
</evidence>